<name>A0A010S3Q9_9PEZI</name>
<dbReference type="STRING" id="1445577.A0A010S3Q9"/>
<dbReference type="AlphaFoldDB" id="A0A010S3Q9"/>
<proteinExistence type="predicted"/>
<evidence type="ECO:0000313" key="3">
    <source>
        <dbReference type="Proteomes" id="UP000020467"/>
    </source>
</evidence>
<comment type="caution">
    <text evidence="2">The sequence shown here is derived from an EMBL/GenBank/DDBJ whole genome shotgun (WGS) entry which is preliminary data.</text>
</comment>
<dbReference type="eggNOG" id="ENOG502T6E8">
    <property type="taxonomic scope" value="Eukaryota"/>
</dbReference>
<dbReference type="EMBL" id="JARH01000111">
    <property type="protein sequence ID" value="EXF85264.1"/>
    <property type="molecule type" value="Genomic_DNA"/>
</dbReference>
<dbReference type="HOGENOM" id="CLU_062877_0_0_1"/>
<feature type="chain" id="PRO_5001457592" evidence="1">
    <location>
        <begin position="20"/>
        <end position="279"/>
    </location>
</feature>
<dbReference type="OrthoDB" id="3836772at2759"/>
<dbReference type="KEGG" id="cfj:CFIO01_06967"/>
<reference evidence="2 3" key="1">
    <citation type="submission" date="2014-02" db="EMBL/GenBank/DDBJ databases">
        <title>The genome sequence of Colletotrichum fioriniae PJ7.</title>
        <authorList>
            <person name="Baroncelli R."/>
            <person name="Thon M.R."/>
        </authorList>
    </citation>
    <scope>NUCLEOTIDE SEQUENCE [LARGE SCALE GENOMIC DNA]</scope>
    <source>
        <strain evidence="2 3">PJ7</strain>
    </source>
</reference>
<dbReference type="Proteomes" id="UP000020467">
    <property type="component" value="Unassembled WGS sequence"/>
</dbReference>
<keyword evidence="3" id="KW-1185">Reference proteome</keyword>
<gene>
    <name evidence="2" type="ORF">CFIO01_06967</name>
</gene>
<feature type="signal peptide" evidence="1">
    <location>
        <begin position="1"/>
        <end position="19"/>
    </location>
</feature>
<keyword evidence="1" id="KW-0732">Signal</keyword>
<protein>
    <submittedName>
        <fullName evidence="2">Uncharacterized protein</fullName>
    </submittedName>
</protein>
<sequence length="279" mass="30941">MSFKSAIVVLATLAVRALAAPTEPAQPPNLEDWTLLNFRRTCAADQSRCSYAFLVSEDAEKVPKYCNFDIDAAGGLPAYQTDFSSLKCPGVPEYTINGGWDEQGFITLTVINDPRKLLSFFAFRDDELWAGEAATPQQSKVFDYPFSAKREIMASQEESDMAYASSWKIKDFIRYEFNRGVPYSDALIMRFGIQSGPLTEQCLLVIALFEGTVPLGKSFADAACGYGGWTVSWGHNETTDEAVMTLMNVHHDRRAFYGFNNVSKNIILGDNGPRPASPF</sequence>
<organism evidence="2 3">
    <name type="scientific">Colletotrichum fioriniae PJ7</name>
    <dbReference type="NCBI Taxonomy" id="1445577"/>
    <lineage>
        <taxon>Eukaryota</taxon>
        <taxon>Fungi</taxon>
        <taxon>Dikarya</taxon>
        <taxon>Ascomycota</taxon>
        <taxon>Pezizomycotina</taxon>
        <taxon>Sordariomycetes</taxon>
        <taxon>Hypocreomycetidae</taxon>
        <taxon>Glomerellales</taxon>
        <taxon>Glomerellaceae</taxon>
        <taxon>Colletotrichum</taxon>
        <taxon>Colletotrichum acutatum species complex</taxon>
    </lineage>
</organism>
<evidence type="ECO:0000313" key="2">
    <source>
        <dbReference type="EMBL" id="EXF85264.1"/>
    </source>
</evidence>
<accession>A0A010S3Q9</accession>
<evidence type="ECO:0000256" key="1">
    <source>
        <dbReference type="SAM" id="SignalP"/>
    </source>
</evidence>